<keyword evidence="1" id="KW-1133">Transmembrane helix</keyword>
<dbReference type="KEGG" id="fuv:JR347_07180"/>
<protein>
    <submittedName>
        <fullName evidence="2">Uncharacterized protein</fullName>
    </submittedName>
</protein>
<dbReference type="RefSeq" id="WP_205723369.1">
    <property type="nucleotide sequence ID" value="NZ_CP070608.1"/>
</dbReference>
<proteinExistence type="predicted"/>
<evidence type="ECO:0000256" key="1">
    <source>
        <dbReference type="SAM" id="Phobius"/>
    </source>
</evidence>
<dbReference type="InterPro" id="IPR045749">
    <property type="entry name" value="DUF6090"/>
</dbReference>
<sequence length="249" mass="28802">MSDNKVTTYLIYAIGEIALVVLGILIAVSIDDWNKDRQDRMAERELLEQLSREFKSNLDQLDEKILVRNNMINASIKLLSYCDNPSIIKIDSMPSLLATTVNAPTFDPIINDLISAGKLNLLSNSQLKERLSSWTSDVVQVKEDEQSWRKILTEQYTPFLVKYTSLRSILNKFWELEDVRIVLLDKDNQIDFQLNESQNPVDFKPLLLIEDFPDYLADCATWNKIANLQSETLRKRIVEILELIHEEII</sequence>
<accession>A0A974WM97</accession>
<keyword evidence="1" id="KW-0812">Transmembrane</keyword>
<keyword evidence="3" id="KW-1185">Reference proteome</keyword>
<dbReference type="Pfam" id="PF19578">
    <property type="entry name" value="DUF6090"/>
    <property type="match status" value="1"/>
</dbReference>
<organism evidence="2 3">
    <name type="scientific">Fulvivirga lutea</name>
    <dbReference type="NCBI Taxonomy" id="2810512"/>
    <lineage>
        <taxon>Bacteria</taxon>
        <taxon>Pseudomonadati</taxon>
        <taxon>Bacteroidota</taxon>
        <taxon>Cytophagia</taxon>
        <taxon>Cytophagales</taxon>
        <taxon>Fulvivirgaceae</taxon>
        <taxon>Fulvivirga</taxon>
    </lineage>
</organism>
<reference evidence="2" key="1">
    <citation type="submission" date="2021-02" db="EMBL/GenBank/DDBJ databases">
        <title>Fulvivirga sp. S481 isolated from sea water.</title>
        <authorList>
            <person name="Bae S.S."/>
            <person name="Baek K."/>
        </authorList>
    </citation>
    <scope>NUCLEOTIDE SEQUENCE</scope>
    <source>
        <strain evidence="2">S481</strain>
    </source>
</reference>
<evidence type="ECO:0000313" key="3">
    <source>
        <dbReference type="Proteomes" id="UP000662783"/>
    </source>
</evidence>
<feature type="transmembrane region" description="Helical" evidence="1">
    <location>
        <begin position="6"/>
        <end position="30"/>
    </location>
</feature>
<keyword evidence="1" id="KW-0472">Membrane</keyword>
<evidence type="ECO:0000313" key="2">
    <source>
        <dbReference type="EMBL" id="QSE98855.1"/>
    </source>
</evidence>
<dbReference type="Proteomes" id="UP000662783">
    <property type="component" value="Chromosome"/>
</dbReference>
<dbReference type="AlphaFoldDB" id="A0A974WM97"/>
<name>A0A974WM97_9BACT</name>
<dbReference type="EMBL" id="CP070608">
    <property type="protein sequence ID" value="QSE98855.1"/>
    <property type="molecule type" value="Genomic_DNA"/>
</dbReference>
<gene>
    <name evidence="2" type="ORF">JR347_07180</name>
</gene>